<accession>A0A699KU05</accession>
<dbReference type="InterPro" id="IPR013103">
    <property type="entry name" value="RVT_2"/>
</dbReference>
<dbReference type="Pfam" id="PF07727">
    <property type="entry name" value="RVT_2"/>
    <property type="match status" value="1"/>
</dbReference>
<feature type="compositionally biased region" description="Basic and acidic residues" evidence="1">
    <location>
        <begin position="111"/>
        <end position="120"/>
    </location>
</feature>
<reference evidence="4" key="1">
    <citation type="journal article" date="2019" name="Sci. Rep.">
        <title>Draft genome of Tanacetum cinerariifolium, the natural source of mosquito coil.</title>
        <authorList>
            <person name="Yamashiro T."/>
            <person name="Shiraishi A."/>
            <person name="Satake H."/>
            <person name="Nakayama K."/>
        </authorList>
    </citation>
    <scope>NUCLEOTIDE SEQUENCE</scope>
</reference>
<evidence type="ECO:0000256" key="1">
    <source>
        <dbReference type="SAM" id="MobiDB-lite"/>
    </source>
</evidence>
<feature type="region of interest" description="Disordered" evidence="1">
    <location>
        <begin position="111"/>
        <end position="183"/>
    </location>
</feature>
<keyword evidence="2" id="KW-1133">Transmembrane helix</keyword>
<keyword evidence="2" id="KW-0472">Membrane</keyword>
<dbReference type="AlphaFoldDB" id="A0A699KU05"/>
<evidence type="ECO:0000259" key="3">
    <source>
        <dbReference type="Pfam" id="PF07727"/>
    </source>
</evidence>
<evidence type="ECO:0000256" key="2">
    <source>
        <dbReference type="SAM" id="Phobius"/>
    </source>
</evidence>
<name>A0A699KU05_TANCI</name>
<keyword evidence="2" id="KW-0812">Transmembrane</keyword>
<feature type="compositionally biased region" description="Basic and acidic residues" evidence="1">
    <location>
        <begin position="130"/>
        <end position="164"/>
    </location>
</feature>
<evidence type="ECO:0000313" key="4">
    <source>
        <dbReference type="EMBL" id="GFB06237.1"/>
    </source>
</evidence>
<gene>
    <name evidence="4" type="ORF">Tci_678208</name>
</gene>
<comment type="caution">
    <text evidence="4">The sequence shown here is derived from an EMBL/GenBank/DDBJ whole genome shotgun (WGS) entry which is preliminary data.</text>
</comment>
<sequence>MNKKYERGIVVRNKARLVAQGHRQEKGIDYDKVFAPVARIEAIRIFLAFASFMGFIVYQIDVKSAFLYGKIEEAVISTTEGCQFLGRRLISWQCKKQTIVATSTTEADLDDKAKDDKTTDDTGSNTVKEPVNKEDQAYKDELDRLMSQEKEASDAVDTLRKESKQGCMDQRGATKPSNTNPVL</sequence>
<dbReference type="EMBL" id="BKCJ010543935">
    <property type="protein sequence ID" value="GFB06237.1"/>
    <property type="molecule type" value="Genomic_DNA"/>
</dbReference>
<organism evidence="4">
    <name type="scientific">Tanacetum cinerariifolium</name>
    <name type="common">Dalmatian daisy</name>
    <name type="synonym">Chrysanthemum cinerariifolium</name>
    <dbReference type="NCBI Taxonomy" id="118510"/>
    <lineage>
        <taxon>Eukaryota</taxon>
        <taxon>Viridiplantae</taxon>
        <taxon>Streptophyta</taxon>
        <taxon>Embryophyta</taxon>
        <taxon>Tracheophyta</taxon>
        <taxon>Spermatophyta</taxon>
        <taxon>Magnoliopsida</taxon>
        <taxon>eudicotyledons</taxon>
        <taxon>Gunneridae</taxon>
        <taxon>Pentapetalae</taxon>
        <taxon>asterids</taxon>
        <taxon>campanulids</taxon>
        <taxon>Asterales</taxon>
        <taxon>Asteraceae</taxon>
        <taxon>Asteroideae</taxon>
        <taxon>Anthemideae</taxon>
        <taxon>Anthemidinae</taxon>
        <taxon>Tanacetum</taxon>
    </lineage>
</organism>
<feature type="domain" description="Reverse transcriptase Ty1/copia-type" evidence="3">
    <location>
        <begin position="3"/>
        <end position="75"/>
    </location>
</feature>
<protein>
    <submittedName>
        <fullName evidence="4">Putative ribonuclease H-like domain-containing protein</fullName>
    </submittedName>
</protein>
<feature type="transmembrane region" description="Helical" evidence="2">
    <location>
        <begin position="42"/>
        <end position="60"/>
    </location>
</feature>
<proteinExistence type="predicted"/>